<proteinExistence type="predicted"/>
<organism evidence="1 2">
    <name type="scientific">Pieris brassicae</name>
    <name type="common">White butterfly</name>
    <name type="synonym">Large white butterfly</name>
    <dbReference type="NCBI Taxonomy" id="7116"/>
    <lineage>
        <taxon>Eukaryota</taxon>
        <taxon>Metazoa</taxon>
        <taxon>Ecdysozoa</taxon>
        <taxon>Arthropoda</taxon>
        <taxon>Hexapoda</taxon>
        <taxon>Insecta</taxon>
        <taxon>Pterygota</taxon>
        <taxon>Neoptera</taxon>
        <taxon>Endopterygota</taxon>
        <taxon>Lepidoptera</taxon>
        <taxon>Glossata</taxon>
        <taxon>Ditrysia</taxon>
        <taxon>Papilionoidea</taxon>
        <taxon>Pieridae</taxon>
        <taxon>Pierinae</taxon>
        <taxon>Pieris</taxon>
    </lineage>
</organism>
<dbReference type="Proteomes" id="UP001152562">
    <property type="component" value="Unassembled WGS sequence"/>
</dbReference>
<dbReference type="AlphaFoldDB" id="A0A9P0TUQ9"/>
<keyword evidence="2" id="KW-1185">Reference proteome</keyword>
<comment type="caution">
    <text evidence="1">The sequence shown here is derived from an EMBL/GenBank/DDBJ whole genome shotgun (WGS) entry which is preliminary data.</text>
</comment>
<reference evidence="1" key="1">
    <citation type="submission" date="2022-05" db="EMBL/GenBank/DDBJ databases">
        <authorList>
            <person name="Okamura Y."/>
        </authorList>
    </citation>
    <scope>NUCLEOTIDE SEQUENCE</scope>
</reference>
<name>A0A9P0TUQ9_PIEBR</name>
<gene>
    <name evidence="1" type="ORF">PIBRA_LOCUS12309</name>
</gene>
<protein>
    <submittedName>
        <fullName evidence="1">Uncharacterized protein</fullName>
    </submittedName>
</protein>
<evidence type="ECO:0000313" key="2">
    <source>
        <dbReference type="Proteomes" id="UP001152562"/>
    </source>
</evidence>
<dbReference type="InterPro" id="IPR038765">
    <property type="entry name" value="Papain-like_cys_pep_sf"/>
</dbReference>
<dbReference type="EMBL" id="CALOZG010000075">
    <property type="protein sequence ID" value="CAH4036521.1"/>
    <property type="molecule type" value="Genomic_DNA"/>
</dbReference>
<evidence type="ECO:0000313" key="1">
    <source>
        <dbReference type="EMBL" id="CAH4036521.1"/>
    </source>
</evidence>
<dbReference type="SUPFAM" id="SSF54001">
    <property type="entry name" value="Cysteine proteinases"/>
    <property type="match status" value="1"/>
</dbReference>
<accession>A0A9P0TUQ9</accession>
<sequence>MMSSFQEIEAAMKSRVCKMDCELLCKTRGWSYGVCNTDNEFSNETVYRAYQTGVDVGIINTEKYPFLTFQSDERNIFRGLFREYTSLNASEPINYEEWLIMNNFGILPDTQESLFERKIAKRSTADNKRRFVNTVRKGDILITGRGVGGLIGHAAIMTTDYWVLEMPGGRGWQNGIKDNNRQISKHAWFDVHSSDWTTVYRNRDASVAHAAALWADHNYYNPSGGAKKTIHVTYKITTDIKSKNPSYCSKLVIQAYYFGTGKRKVISNLSVSGRVIVPTNIPIYFMHPYTLVNKGKY</sequence>